<accession>A0ABQ7CKN3</accession>
<dbReference type="EMBL" id="QGKV02000759">
    <property type="protein sequence ID" value="KAF3560603.1"/>
    <property type="molecule type" value="Genomic_DNA"/>
</dbReference>
<organism evidence="2 3">
    <name type="scientific">Brassica cretica</name>
    <name type="common">Mustard</name>
    <dbReference type="NCBI Taxonomy" id="69181"/>
    <lineage>
        <taxon>Eukaryota</taxon>
        <taxon>Viridiplantae</taxon>
        <taxon>Streptophyta</taxon>
        <taxon>Embryophyta</taxon>
        <taxon>Tracheophyta</taxon>
        <taxon>Spermatophyta</taxon>
        <taxon>Magnoliopsida</taxon>
        <taxon>eudicotyledons</taxon>
        <taxon>Gunneridae</taxon>
        <taxon>Pentapetalae</taxon>
        <taxon>rosids</taxon>
        <taxon>malvids</taxon>
        <taxon>Brassicales</taxon>
        <taxon>Brassicaceae</taxon>
        <taxon>Brassiceae</taxon>
        <taxon>Brassica</taxon>
    </lineage>
</organism>
<feature type="region of interest" description="Disordered" evidence="1">
    <location>
        <begin position="1"/>
        <end position="35"/>
    </location>
</feature>
<sequence length="124" mass="13607">MSDEPSHPLDLSSIGSRVRSRKNNESEPLRSVDYSTPSLDLMVEVESPKSVDVTEAESSPLIPEMEGSLQIGSVLVIGVKVVEGWREKYSIPNHVAIRIPGPFNRASDFEADKIAVYKPSTKPT</sequence>
<keyword evidence="3" id="KW-1185">Reference proteome</keyword>
<gene>
    <name evidence="2" type="ORF">DY000_02015494</name>
</gene>
<evidence type="ECO:0000313" key="3">
    <source>
        <dbReference type="Proteomes" id="UP000266723"/>
    </source>
</evidence>
<protein>
    <submittedName>
        <fullName evidence="2">Uncharacterized protein</fullName>
    </submittedName>
</protein>
<proteinExistence type="predicted"/>
<dbReference type="Proteomes" id="UP000266723">
    <property type="component" value="Unassembled WGS sequence"/>
</dbReference>
<comment type="caution">
    <text evidence="2">The sequence shown here is derived from an EMBL/GenBank/DDBJ whole genome shotgun (WGS) entry which is preliminary data.</text>
</comment>
<name>A0ABQ7CKN3_BRACR</name>
<evidence type="ECO:0000256" key="1">
    <source>
        <dbReference type="SAM" id="MobiDB-lite"/>
    </source>
</evidence>
<evidence type="ECO:0000313" key="2">
    <source>
        <dbReference type="EMBL" id="KAF3560603.1"/>
    </source>
</evidence>
<reference evidence="2 3" key="1">
    <citation type="journal article" date="2020" name="BMC Genomics">
        <title>Intraspecific diversification of the crop wild relative Brassica cretica Lam. using demographic model selection.</title>
        <authorList>
            <person name="Kioukis A."/>
            <person name="Michalopoulou V.A."/>
            <person name="Briers L."/>
            <person name="Pirintsos S."/>
            <person name="Studholme D.J."/>
            <person name="Pavlidis P."/>
            <person name="Sarris P.F."/>
        </authorList>
    </citation>
    <scope>NUCLEOTIDE SEQUENCE [LARGE SCALE GENOMIC DNA]</scope>
    <source>
        <strain evidence="3">cv. PFS-1207/04</strain>
    </source>
</reference>